<dbReference type="Proteomes" id="UP001499993">
    <property type="component" value="Unassembled WGS sequence"/>
</dbReference>
<proteinExistence type="predicted"/>
<feature type="region of interest" description="Disordered" evidence="1">
    <location>
        <begin position="85"/>
        <end position="114"/>
    </location>
</feature>
<protein>
    <submittedName>
        <fullName evidence="3">Protein phosphatase 2C domain-containing protein</fullName>
    </submittedName>
</protein>
<gene>
    <name evidence="3" type="ORF">GCM10023224_36350</name>
</gene>
<reference evidence="4" key="1">
    <citation type="journal article" date="2019" name="Int. J. Syst. Evol. Microbiol.">
        <title>The Global Catalogue of Microorganisms (GCM) 10K type strain sequencing project: providing services to taxonomists for standard genome sequencing and annotation.</title>
        <authorList>
            <consortium name="The Broad Institute Genomics Platform"/>
            <consortium name="The Broad Institute Genome Sequencing Center for Infectious Disease"/>
            <person name="Wu L."/>
            <person name="Ma J."/>
        </authorList>
    </citation>
    <scope>NUCLEOTIDE SEQUENCE [LARGE SCALE GENOMIC DNA]</scope>
    <source>
        <strain evidence="4">JCM 18123</strain>
    </source>
</reference>
<feature type="domain" description="PPM-type phosphatase" evidence="2">
    <location>
        <begin position="13"/>
        <end position="232"/>
    </location>
</feature>
<keyword evidence="4" id="KW-1185">Reference proteome</keyword>
<sequence length="265" mass="27525">MSFASEQGQGPANEDRVCAGSDWALVIDGATAPPAVDSGCRHGVSWLVDRLCGGLVAELSAERPAPLADCLAAAIESARRAHGGTCDLDNPDSPSATVAVARPEPGGPASGAPTGERRVEYLVLADCTVLLAERSGEVAAATDDRVERLPGGRPYSAGLVRAHRNTEGGFWVAGAVPEAAYRAVTGVSRTAGAGFALMTDGCARLADHYGHPWRRIWRFLEAEGPDSLVAWVRAEEERRGVAHGKRHDDATVVAGAFGAPAAEPV</sequence>
<evidence type="ECO:0000256" key="1">
    <source>
        <dbReference type="SAM" id="MobiDB-lite"/>
    </source>
</evidence>
<evidence type="ECO:0000313" key="3">
    <source>
        <dbReference type="EMBL" id="GAA4949025.1"/>
    </source>
</evidence>
<name>A0ABP9GP87_9ACTN</name>
<dbReference type="RefSeq" id="WP_345557672.1">
    <property type="nucleotide sequence ID" value="NZ_BAABIK010000021.1"/>
</dbReference>
<dbReference type="Gene3D" id="3.60.40.10">
    <property type="entry name" value="PPM-type phosphatase domain"/>
    <property type="match status" value="1"/>
</dbReference>
<dbReference type="Pfam" id="PF13672">
    <property type="entry name" value="PP2C_2"/>
    <property type="match status" value="1"/>
</dbReference>
<dbReference type="InterPro" id="IPR001932">
    <property type="entry name" value="PPM-type_phosphatase-like_dom"/>
</dbReference>
<evidence type="ECO:0000259" key="2">
    <source>
        <dbReference type="Pfam" id="PF13672"/>
    </source>
</evidence>
<organism evidence="3 4">
    <name type="scientific">Streptomonospora halophila</name>
    <dbReference type="NCBI Taxonomy" id="427369"/>
    <lineage>
        <taxon>Bacteria</taxon>
        <taxon>Bacillati</taxon>
        <taxon>Actinomycetota</taxon>
        <taxon>Actinomycetes</taxon>
        <taxon>Streptosporangiales</taxon>
        <taxon>Nocardiopsidaceae</taxon>
        <taxon>Streptomonospora</taxon>
    </lineage>
</organism>
<dbReference type="InterPro" id="IPR036457">
    <property type="entry name" value="PPM-type-like_dom_sf"/>
</dbReference>
<comment type="caution">
    <text evidence="3">The sequence shown here is derived from an EMBL/GenBank/DDBJ whole genome shotgun (WGS) entry which is preliminary data.</text>
</comment>
<evidence type="ECO:0000313" key="4">
    <source>
        <dbReference type="Proteomes" id="UP001499993"/>
    </source>
</evidence>
<accession>A0ABP9GP87</accession>
<dbReference type="EMBL" id="BAABIK010000021">
    <property type="protein sequence ID" value="GAA4949025.1"/>
    <property type="molecule type" value="Genomic_DNA"/>
</dbReference>